<name>A0ABU6XQ77_9FABA</name>
<accession>A0ABU6XQ77</accession>
<evidence type="ECO:0000256" key="1">
    <source>
        <dbReference type="SAM" id="MobiDB-lite"/>
    </source>
</evidence>
<reference evidence="2 3" key="1">
    <citation type="journal article" date="2023" name="Plants (Basel)">
        <title>Bridging the Gap: Combining Genomics and Transcriptomics Approaches to Understand Stylosanthes scabra, an Orphan Legume from the Brazilian Caatinga.</title>
        <authorList>
            <person name="Ferreira-Neto J.R.C."/>
            <person name="da Silva M.D."/>
            <person name="Binneck E."/>
            <person name="de Melo N.F."/>
            <person name="da Silva R.H."/>
            <person name="de Melo A.L.T.M."/>
            <person name="Pandolfi V."/>
            <person name="Bustamante F.O."/>
            <person name="Brasileiro-Vidal A.C."/>
            <person name="Benko-Iseppon A.M."/>
        </authorList>
    </citation>
    <scope>NUCLEOTIDE SEQUENCE [LARGE SCALE GENOMIC DNA]</scope>
    <source>
        <tissue evidence="2">Leaves</tissue>
    </source>
</reference>
<comment type="caution">
    <text evidence="2">The sequence shown here is derived from an EMBL/GenBank/DDBJ whole genome shotgun (WGS) entry which is preliminary data.</text>
</comment>
<sequence>MEMVKAATSLGVVDGVVSFLLPVSSFFSPFCLDSLSESLYTTTEETDQLQRSKKKIRNDEGNFQGETSKVPRLETWMLDKTEFLNENGRRRTYADLVIHGTLEPQSDSEEDSEEESGDEGEVGEAERPVEWLEMSQFQREAFLRVQREEKRIPEFVAERL</sequence>
<keyword evidence="3" id="KW-1185">Reference proteome</keyword>
<organism evidence="2 3">
    <name type="scientific">Stylosanthes scabra</name>
    <dbReference type="NCBI Taxonomy" id="79078"/>
    <lineage>
        <taxon>Eukaryota</taxon>
        <taxon>Viridiplantae</taxon>
        <taxon>Streptophyta</taxon>
        <taxon>Embryophyta</taxon>
        <taxon>Tracheophyta</taxon>
        <taxon>Spermatophyta</taxon>
        <taxon>Magnoliopsida</taxon>
        <taxon>eudicotyledons</taxon>
        <taxon>Gunneridae</taxon>
        <taxon>Pentapetalae</taxon>
        <taxon>rosids</taxon>
        <taxon>fabids</taxon>
        <taxon>Fabales</taxon>
        <taxon>Fabaceae</taxon>
        <taxon>Papilionoideae</taxon>
        <taxon>50 kb inversion clade</taxon>
        <taxon>dalbergioids sensu lato</taxon>
        <taxon>Dalbergieae</taxon>
        <taxon>Pterocarpus clade</taxon>
        <taxon>Stylosanthes</taxon>
    </lineage>
</organism>
<evidence type="ECO:0000313" key="2">
    <source>
        <dbReference type="EMBL" id="MED6199495.1"/>
    </source>
</evidence>
<proteinExistence type="predicted"/>
<gene>
    <name evidence="2" type="ORF">PIB30_076389</name>
</gene>
<dbReference type="Proteomes" id="UP001341840">
    <property type="component" value="Unassembled WGS sequence"/>
</dbReference>
<feature type="region of interest" description="Disordered" evidence="1">
    <location>
        <begin position="99"/>
        <end position="130"/>
    </location>
</feature>
<protein>
    <submittedName>
        <fullName evidence="2">Uncharacterized protein</fullName>
    </submittedName>
</protein>
<evidence type="ECO:0000313" key="3">
    <source>
        <dbReference type="Proteomes" id="UP001341840"/>
    </source>
</evidence>
<dbReference type="EMBL" id="JASCZI010212448">
    <property type="protein sequence ID" value="MED6199495.1"/>
    <property type="molecule type" value="Genomic_DNA"/>
</dbReference>
<feature type="region of interest" description="Disordered" evidence="1">
    <location>
        <begin position="41"/>
        <end position="69"/>
    </location>
</feature>
<feature type="compositionally biased region" description="Acidic residues" evidence="1">
    <location>
        <begin position="106"/>
        <end position="123"/>
    </location>
</feature>